<dbReference type="EMBL" id="AACS02000011">
    <property type="protein sequence ID" value="EAU81401.1"/>
    <property type="molecule type" value="Genomic_DNA"/>
</dbReference>
<organism evidence="3 4">
    <name type="scientific">Coprinopsis cinerea (strain Okayama-7 / 130 / ATCC MYA-4618 / FGSC 9003)</name>
    <name type="common">Inky cap fungus</name>
    <name type="synonym">Hormographiella aspergillata</name>
    <dbReference type="NCBI Taxonomy" id="240176"/>
    <lineage>
        <taxon>Eukaryota</taxon>
        <taxon>Fungi</taxon>
        <taxon>Dikarya</taxon>
        <taxon>Basidiomycota</taxon>
        <taxon>Agaricomycotina</taxon>
        <taxon>Agaricomycetes</taxon>
        <taxon>Agaricomycetidae</taxon>
        <taxon>Agaricales</taxon>
        <taxon>Agaricineae</taxon>
        <taxon>Psathyrellaceae</taxon>
        <taxon>Coprinopsis</taxon>
    </lineage>
</organism>
<comment type="caution">
    <text evidence="3">The sequence shown here is derived from an EMBL/GenBank/DDBJ whole genome shotgun (WGS) entry which is preliminary data.</text>
</comment>
<feature type="compositionally biased region" description="Basic and acidic residues" evidence="2">
    <location>
        <begin position="39"/>
        <end position="53"/>
    </location>
</feature>
<dbReference type="Proteomes" id="UP000001861">
    <property type="component" value="Unassembled WGS sequence"/>
</dbReference>
<feature type="compositionally biased region" description="Pro residues" evidence="2">
    <location>
        <begin position="1066"/>
        <end position="1076"/>
    </location>
</feature>
<feature type="compositionally biased region" description="Acidic residues" evidence="2">
    <location>
        <begin position="1140"/>
        <end position="1151"/>
    </location>
</feature>
<dbReference type="STRING" id="240176.A8PC93"/>
<dbReference type="OrthoDB" id="3038408at2759"/>
<name>A8PC93_COPC7</name>
<feature type="compositionally biased region" description="Basic residues" evidence="2">
    <location>
        <begin position="1083"/>
        <end position="1095"/>
    </location>
</feature>
<feature type="compositionally biased region" description="Polar residues" evidence="2">
    <location>
        <begin position="532"/>
        <end position="541"/>
    </location>
</feature>
<feature type="region of interest" description="Disordered" evidence="2">
    <location>
        <begin position="210"/>
        <end position="288"/>
    </location>
</feature>
<evidence type="ECO:0000256" key="2">
    <source>
        <dbReference type="SAM" id="MobiDB-lite"/>
    </source>
</evidence>
<keyword evidence="4" id="KW-1185">Reference proteome</keyword>
<dbReference type="PANTHER" id="PTHR48125:SF10">
    <property type="entry name" value="OS12G0136300 PROTEIN"/>
    <property type="match status" value="1"/>
</dbReference>
<keyword evidence="1" id="KW-0175">Coiled coil</keyword>
<feature type="region of interest" description="Disordered" evidence="2">
    <location>
        <begin position="29"/>
        <end position="61"/>
    </location>
</feature>
<feature type="compositionally biased region" description="Polar residues" evidence="2">
    <location>
        <begin position="1367"/>
        <end position="1377"/>
    </location>
</feature>
<feature type="region of interest" description="Disordered" evidence="2">
    <location>
        <begin position="803"/>
        <end position="890"/>
    </location>
</feature>
<dbReference type="KEGG" id="cci:CC1G_05231"/>
<dbReference type="eggNOG" id="ENOG502RSF4">
    <property type="taxonomic scope" value="Eukaryota"/>
</dbReference>
<feature type="compositionally biased region" description="Low complexity" evidence="2">
    <location>
        <begin position="927"/>
        <end position="936"/>
    </location>
</feature>
<sequence length="1657" mass="172774">MASSSHNRVRQTWRAFENWLATQRTTILQPQLSQSDASSAKDYKKLSSSERSKTTLKQYKTQRREEIEKQFYAAAREEWQKRLRQAGLKDEDWGEMTDAETKAVENALGAHLDHDSASNTLTSTATPPKDDDREPELLALVPAAVAPPRMYAPSLSTSSLASSISSYELVNPSELGSDDDAEEDGSRFFNSLVASHDLTSEEEDMSILNPSWKTFDTPGGGSSTSASAVARQSYGHSHSYSSSNPNWSTDSSRHNSANGSPIQLGTYKSFPFDHVPPAQSTTRSSYSASQVSLQKPKISSASASLWTPPSVSATIPAGVSASSAAAAASSASALVKTKSTSPPTATSHSASASTSSSSSSSTSTSISASTSASSYIGPILLDDPSKPEDKEELFFSGFPSASSEMKEDSFFPSSFKDDVLNPTDEEVEAEIAFEKFKLETRITKIIEFHKTAAEMEVKLGLKICRMRWESGDRAAAKSGRGGKDHGKDEERKLVQEHEKAMKELQIKKEEERKMIVKEERKRRRLLLQQRQANGASAKSLTNGKAKANGKAKKMDSKWLDDYEGVEATFDVETPSLDGVFGKGTTPGPGQKSRAPPSPQIARPKPTHAWNQIPFIQEQEEEDGEDDDHGEYEHEYGRGGYNEYEYESDHRQHDYAQQHQGNYHPHQTFQPSRHDYQREHDSHQTFPPGFGDDMPEEIRRAMSGYSLDGYGSDTMGGYGSSSENRGYSSDAMGYGSDTMGGYGSSAEHAGRGYGSSTETASMRYTTSDGYTSDAMGFTGGMAQPSLSSMSMNTGMPGGMGGIGSSPVEMSTPRVGSHGHSWGAGHPSMAMMSKTPTKSSPLVGRNPFGGQQQQQQQQQPPSISAWGRKNSQPTVTSSPPASAALPSGSATANTNTNGAGLTASTPLAAVTAGVGSWAKKFSLFGGGSASTPSASENSSEQRRGFFDEDDDEDGTPQKPARRTGGGGGGFFDEEDKWGEEEEDPLAEEPEEDEDEEEEEEEVVAPPPPPPPVTKAGRKGKNAVPAPPPPAPAPVQTTAKGKKGAKGAAAAAKAAPPPPPPAKVVEKPAPAPAPAPAPPAKEIGKKGKKGKQAAKKAGGKAAAAPEPEPEVKSAPSPVPPQPTGKGKKGANSRVVEEPKEEVRYDEEEDEEEDNSLFRSATSTKTASNSLWGSTSDVSSTPKPPAAKVSSIPGAWGAKAPASAVPSKVSGKGLTAGSVMDDSPLPSSVTESLWAKARSTPVANGGGSKTPLPPAGQPKAGWKTNGPSRLGASVFDSFDGQEEEEKAVRKVSPPASALKKTSPPSANGGGASKFGSGSSVTRKGPAKKVTIEEVSDEEDGVLDNSLPLNHRSIMEPRSPDPNARSPLVPSRTPNFSAQASIRQPKPSQPPTVFSNLFDYKNGGEGGHGHGHGGGADGFFGGSGATSPDGMPGYMTDEWLNEAKKQLNGGGMGMGGGARGSAFARSGVGGGGGGGGGVLDQGFATDWEGTVKAKRGSRWGAASAVPTSAASGSGAAAGGFGAMAGGGAGRGYKMPGAMTDDEGVMGGMGGGIPGSFNPRPGPNGGGAMSMWEAKQQQQQQGLGRGGLGGGAPATGAKSGWGASATSLSQASSSGMMGAGNGGSGGGGPEPPDDILARFAKSQQLEAMKRSKVSNVNGGGKLF</sequence>
<feature type="coiled-coil region" evidence="1">
    <location>
        <begin position="487"/>
        <end position="528"/>
    </location>
</feature>
<dbReference type="RefSeq" id="XP_001840345.1">
    <property type="nucleotide sequence ID" value="XM_001840293.2"/>
</dbReference>
<dbReference type="InParanoid" id="A8PC93"/>
<feature type="compositionally biased region" description="Low complexity" evidence="2">
    <location>
        <begin position="1596"/>
        <end position="1610"/>
    </location>
</feature>
<proteinExistence type="predicted"/>
<dbReference type="OMA" id="MSAICAI"/>
<reference evidence="3 4" key="1">
    <citation type="journal article" date="2010" name="Proc. Natl. Acad. Sci. U.S.A.">
        <title>Insights into evolution of multicellular fungi from the assembled chromosomes of the mushroom Coprinopsis cinerea (Coprinus cinereus).</title>
        <authorList>
            <person name="Stajich J.E."/>
            <person name="Wilke S.K."/>
            <person name="Ahren D."/>
            <person name="Au C.H."/>
            <person name="Birren B.W."/>
            <person name="Borodovsky M."/>
            <person name="Burns C."/>
            <person name="Canback B."/>
            <person name="Casselton L.A."/>
            <person name="Cheng C.K."/>
            <person name="Deng J."/>
            <person name="Dietrich F.S."/>
            <person name="Fargo D.C."/>
            <person name="Farman M.L."/>
            <person name="Gathman A.C."/>
            <person name="Goldberg J."/>
            <person name="Guigo R."/>
            <person name="Hoegger P.J."/>
            <person name="Hooker J.B."/>
            <person name="Huggins A."/>
            <person name="James T.Y."/>
            <person name="Kamada T."/>
            <person name="Kilaru S."/>
            <person name="Kodira C."/>
            <person name="Kues U."/>
            <person name="Kupfer D."/>
            <person name="Kwan H.S."/>
            <person name="Lomsadze A."/>
            <person name="Li W."/>
            <person name="Lilly W.W."/>
            <person name="Ma L.J."/>
            <person name="Mackey A.J."/>
            <person name="Manning G."/>
            <person name="Martin F."/>
            <person name="Muraguchi H."/>
            <person name="Natvig D.O."/>
            <person name="Palmerini H."/>
            <person name="Ramesh M.A."/>
            <person name="Rehmeyer C.J."/>
            <person name="Roe B.A."/>
            <person name="Shenoy N."/>
            <person name="Stanke M."/>
            <person name="Ter-Hovhannisyan V."/>
            <person name="Tunlid A."/>
            <person name="Velagapudi R."/>
            <person name="Vision T.J."/>
            <person name="Zeng Q."/>
            <person name="Zolan M.E."/>
            <person name="Pukkila P.J."/>
        </authorList>
    </citation>
    <scope>NUCLEOTIDE SEQUENCE [LARGE SCALE GENOMIC DNA]</scope>
    <source>
        <strain evidence="4">Okayama-7 / 130 / ATCC MYA-4618 / FGSC 9003</strain>
    </source>
</reference>
<feature type="region of interest" description="Disordered" evidence="2">
    <location>
        <begin position="528"/>
        <end position="554"/>
    </location>
</feature>
<feature type="compositionally biased region" description="Gly residues" evidence="2">
    <location>
        <begin position="1611"/>
        <end position="1622"/>
    </location>
</feature>
<feature type="compositionally biased region" description="Polar residues" evidence="2">
    <location>
        <begin position="254"/>
        <end position="263"/>
    </location>
</feature>
<protein>
    <submittedName>
        <fullName evidence="3">Uncharacterized protein</fullName>
    </submittedName>
</protein>
<feature type="compositionally biased region" description="Low complexity" evidence="2">
    <location>
        <begin position="871"/>
        <end position="890"/>
    </location>
</feature>
<feature type="compositionally biased region" description="Gly residues" evidence="2">
    <location>
        <begin position="1577"/>
        <end position="1587"/>
    </location>
</feature>
<evidence type="ECO:0000313" key="3">
    <source>
        <dbReference type="EMBL" id="EAU81401.1"/>
    </source>
</evidence>
<feature type="region of interest" description="Disordered" evidence="2">
    <location>
        <begin position="574"/>
        <end position="610"/>
    </location>
</feature>
<feature type="compositionally biased region" description="Polar residues" evidence="2">
    <location>
        <begin position="117"/>
        <end position="126"/>
    </location>
</feature>
<dbReference type="VEuPathDB" id="FungiDB:CC1G_05231"/>
<feature type="compositionally biased region" description="Polar residues" evidence="2">
    <location>
        <begin position="278"/>
        <end position="288"/>
    </location>
</feature>
<feature type="compositionally biased region" description="Polar residues" evidence="2">
    <location>
        <begin position="29"/>
        <end position="38"/>
    </location>
</feature>
<feature type="region of interest" description="Disordered" evidence="2">
    <location>
        <begin position="919"/>
        <end position="1386"/>
    </location>
</feature>
<feature type="region of interest" description="Disordered" evidence="2">
    <location>
        <begin position="110"/>
        <end position="134"/>
    </location>
</feature>
<evidence type="ECO:0000313" key="4">
    <source>
        <dbReference type="Proteomes" id="UP000001861"/>
    </source>
</evidence>
<feature type="compositionally biased region" description="Polar residues" evidence="2">
    <location>
        <begin position="1153"/>
        <end position="1177"/>
    </location>
</feature>
<feature type="compositionally biased region" description="Gly residues" evidence="2">
    <location>
        <begin position="1407"/>
        <end position="1418"/>
    </location>
</feature>
<feature type="region of interest" description="Disordered" evidence="2">
    <location>
        <begin position="1399"/>
        <end position="1418"/>
    </location>
</feature>
<gene>
    <name evidence="3" type="ORF">CC1G_05231</name>
</gene>
<feature type="compositionally biased region" description="Acidic residues" evidence="2">
    <location>
        <begin position="969"/>
        <end position="1000"/>
    </location>
</feature>
<evidence type="ECO:0000256" key="1">
    <source>
        <dbReference type="SAM" id="Coils"/>
    </source>
</evidence>
<feature type="compositionally biased region" description="Low complexity" evidence="2">
    <location>
        <begin position="223"/>
        <end position="250"/>
    </location>
</feature>
<feature type="region of interest" description="Disordered" evidence="2">
    <location>
        <begin position="338"/>
        <end position="363"/>
    </location>
</feature>
<feature type="region of interest" description="Disordered" evidence="2">
    <location>
        <begin position="1546"/>
        <end position="1631"/>
    </location>
</feature>
<accession>A8PC93</accession>
<dbReference type="GeneID" id="6016981"/>
<dbReference type="PANTHER" id="PTHR48125">
    <property type="entry name" value="LP07818P1"/>
    <property type="match status" value="1"/>
</dbReference>